<dbReference type="GO" id="GO:0005634">
    <property type="term" value="C:nucleus"/>
    <property type="evidence" value="ECO:0007669"/>
    <property type="project" value="UniProtKB-SubCell"/>
</dbReference>
<evidence type="ECO:0000256" key="5">
    <source>
        <dbReference type="SAM" id="MobiDB-lite"/>
    </source>
</evidence>
<keyword evidence="4" id="KW-0539">Nucleus</keyword>
<evidence type="ECO:0000313" key="9">
    <source>
        <dbReference type="EMBL" id="KAK7604811.1"/>
    </source>
</evidence>
<feature type="domain" description="Strawberry notch AAA" evidence="7">
    <location>
        <begin position="200"/>
        <end position="505"/>
    </location>
</feature>
<reference evidence="9 10" key="1">
    <citation type="submission" date="2024-03" db="EMBL/GenBank/DDBJ databases">
        <title>Adaptation during the transition from Ophiocordyceps entomopathogen to insect associate is accompanied by gene loss and intensified selection.</title>
        <authorList>
            <person name="Ward C.M."/>
            <person name="Onetto C.A."/>
            <person name="Borneman A.R."/>
        </authorList>
    </citation>
    <scope>NUCLEOTIDE SEQUENCE [LARGE SCALE GENOMIC DNA]</scope>
    <source>
        <strain evidence="9">AWRI1</strain>
        <tissue evidence="9">Single Adult Female</tissue>
    </source>
</reference>
<feature type="domain" description="SBNO alpha/beta" evidence="8">
    <location>
        <begin position="1104"/>
        <end position="1229"/>
    </location>
</feature>
<feature type="compositionally biased region" description="Low complexity" evidence="5">
    <location>
        <begin position="68"/>
        <end position="79"/>
    </location>
</feature>
<evidence type="ECO:0000259" key="6">
    <source>
        <dbReference type="Pfam" id="PF13871"/>
    </source>
</evidence>
<dbReference type="Proteomes" id="UP001367676">
    <property type="component" value="Unassembled WGS sequence"/>
</dbReference>
<evidence type="ECO:0000259" key="7">
    <source>
        <dbReference type="Pfam" id="PF13872"/>
    </source>
</evidence>
<dbReference type="Pfam" id="PF13872">
    <property type="entry name" value="AAA_34"/>
    <property type="match status" value="1"/>
</dbReference>
<dbReference type="EMBL" id="JBBCAQ010000003">
    <property type="protein sequence ID" value="KAK7604811.1"/>
    <property type="molecule type" value="Genomic_DNA"/>
</dbReference>
<dbReference type="Pfam" id="PF13871">
    <property type="entry name" value="Helicase_C_4"/>
    <property type="match status" value="1"/>
</dbReference>
<gene>
    <name evidence="9" type="ORF">V9T40_005997</name>
</gene>
<dbReference type="PANTHER" id="PTHR12706:SF30">
    <property type="entry name" value="PROTEIN STRAWBERRY NOTCH-RELATED"/>
    <property type="match status" value="1"/>
</dbReference>
<evidence type="ECO:0000313" key="10">
    <source>
        <dbReference type="Proteomes" id="UP001367676"/>
    </source>
</evidence>
<feature type="region of interest" description="Disordered" evidence="5">
    <location>
        <begin position="630"/>
        <end position="735"/>
    </location>
</feature>
<dbReference type="InterPro" id="IPR057332">
    <property type="entry name" value="SBNO_a/b_dom"/>
</dbReference>
<feature type="compositionally biased region" description="Basic and acidic residues" evidence="5">
    <location>
        <begin position="669"/>
        <end position="684"/>
    </location>
</feature>
<comment type="similarity">
    <text evidence="2">Belongs to the SBNO family.</text>
</comment>
<feature type="compositionally biased region" description="Basic residues" evidence="5">
    <location>
        <begin position="723"/>
        <end position="734"/>
    </location>
</feature>
<dbReference type="InterPro" id="IPR027417">
    <property type="entry name" value="P-loop_NTPase"/>
</dbReference>
<name>A0AAN9TV56_9HEMI</name>
<dbReference type="GO" id="GO:0031490">
    <property type="term" value="F:chromatin DNA binding"/>
    <property type="evidence" value="ECO:0007669"/>
    <property type="project" value="TreeGrafter"/>
</dbReference>
<accession>A0AAN9TV56</accession>
<keyword evidence="3" id="KW-0175">Coiled coil</keyword>
<evidence type="ECO:0008006" key="11">
    <source>
        <dbReference type="Google" id="ProtNLM"/>
    </source>
</evidence>
<keyword evidence="10" id="KW-1185">Reference proteome</keyword>
<organism evidence="9 10">
    <name type="scientific">Parthenolecanium corni</name>
    <dbReference type="NCBI Taxonomy" id="536013"/>
    <lineage>
        <taxon>Eukaryota</taxon>
        <taxon>Metazoa</taxon>
        <taxon>Ecdysozoa</taxon>
        <taxon>Arthropoda</taxon>
        <taxon>Hexapoda</taxon>
        <taxon>Insecta</taxon>
        <taxon>Pterygota</taxon>
        <taxon>Neoptera</taxon>
        <taxon>Paraneoptera</taxon>
        <taxon>Hemiptera</taxon>
        <taxon>Sternorrhyncha</taxon>
        <taxon>Coccoidea</taxon>
        <taxon>Coccidae</taxon>
        <taxon>Parthenolecanium</taxon>
    </lineage>
</organism>
<dbReference type="Pfam" id="PF25373">
    <property type="entry name" value="SBNO"/>
    <property type="match status" value="1"/>
</dbReference>
<dbReference type="InterPro" id="IPR039187">
    <property type="entry name" value="SNO_AAA"/>
</dbReference>
<feature type="compositionally biased region" description="Basic residues" evidence="5">
    <location>
        <begin position="651"/>
        <end position="668"/>
    </location>
</feature>
<dbReference type="InterPro" id="IPR026937">
    <property type="entry name" value="SBNO_Helicase_C_dom"/>
</dbReference>
<dbReference type="GO" id="GO:0009967">
    <property type="term" value="P:positive regulation of signal transduction"/>
    <property type="evidence" value="ECO:0007669"/>
    <property type="project" value="UniProtKB-ARBA"/>
</dbReference>
<dbReference type="GO" id="GO:0006355">
    <property type="term" value="P:regulation of DNA-templated transcription"/>
    <property type="evidence" value="ECO:0007669"/>
    <property type="project" value="InterPro"/>
</dbReference>
<dbReference type="SUPFAM" id="SSF52540">
    <property type="entry name" value="P-loop containing nucleoside triphosphate hydrolases"/>
    <property type="match status" value="2"/>
</dbReference>
<comment type="subcellular location">
    <subcellularLocation>
        <location evidence="1">Nucleus</location>
    </subcellularLocation>
</comment>
<feature type="region of interest" description="Disordered" evidence="5">
    <location>
        <begin position="1"/>
        <end position="97"/>
    </location>
</feature>
<comment type="caution">
    <text evidence="9">The sequence shown here is derived from an EMBL/GenBank/DDBJ whole genome shotgun (WGS) entry which is preliminary data.</text>
</comment>
<protein>
    <recommendedName>
        <fullName evidence="11">Protein strawberry notch</fullName>
    </recommendedName>
</protein>
<feature type="domain" description="Strawberry notch helicase C" evidence="6">
    <location>
        <begin position="791"/>
        <end position="1067"/>
    </location>
</feature>
<evidence type="ECO:0000256" key="3">
    <source>
        <dbReference type="ARBA" id="ARBA00023054"/>
    </source>
</evidence>
<feature type="compositionally biased region" description="Acidic residues" evidence="5">
    <location>
        <begin position="21"/>
        <end position="31"/>
    </location>
</feature>
<evidence type="ECO:0000256" key="1">
    <source>
        <dbReference type="ARBA" id="ARBA00004123"/>
    </source>
</evidence>
<evidence type="ECO:0000256" key="2">
    <source>
        <dbReference type="ARBA" id="ARBA00006992"/>
    </source>
</evidence>
<dbReference type="InterPro" id="IPR026741">
    <property type="entry name" value="SNO"/>
</dbReference>
<dbReference type="Gene3D" id="3.40.50.300">
    <property type="entry name" value="P-loop containing nucleotide triphosphate hydrolases"/>
    <property type="match status" value="1"/>
</dbReference>
<feature type="compositionally biased region" description="Basic and acidic residues" evidence="5">
    <location>
        <begin position="39"/>
        <end position="52"/>
    </location>
</feature>
<evidence type="ECO:0000256" key="4">
    <source>
        <dbReference type="ARBA" id="ARBA00023242"/>
    </source>
</evidence>
<evidence type="ECO:0000259" key="8">
    <source>
        <dbReference type="Pfam" id="PF25373"/>
    </source>
</evidence>
<proteinExistence type="inferred from homology"/>
<sequence>MPPPKRNASKNEKPESSASETDFDEDEDPDQIEVPGGGKDLESAKSIKKDTSSMETDDLDTTIESKPNSDLSSSDLSSNMSGDIKPNMQPPTNGMDMAGFNNTLNAMMLNPSFQAMLNPFLLGGNGSAMFNQLLQAQTLANWGNMSNMPMKSMSQAWMMNNMNKANNMRMEEDEEGEDEELGVAETYADYMPLKLKLGTKHPDPVVETASLSSVDATDVWYKLSLPENTIKTGALSALQLEAITYASQQHEHLLPDGTRAGFLIGDGAGVGKGRTIAGIIFENYLKGRKKALWVSVSNDLKYDAERDLNDIGASKIEVYPLNKFKYAKITSPANGNVKEGVVFSTYSALIGESSQAGGKYKTRLKQLLQWCGEDFDGPIIFDECHRAKNLCPVGSTKPTKTGLTVLELQKQLPKSRVVYASATGASEPRNMAYMTRLGMWGKGSAFLEFMDFINAVEKRGVGAMEIVAMDMKLRGMYIARQLSFHGVSFKIEDVPLTKEFIQMYDDSVKLWVDAMQKFTEAAELIDAENRMKKTMWGQFWSAHQRFFKYLCIASKVRHAVDVAREAIKCGKCVVIGLQSTGEARTLEQLERDDGELSDFVSTAKGVLQSLVEKHFPAPDRNRIHRLLGIDPKKAKQDAQNGDAEATSSSSGKRKSVRQAAVKSRKRHKESSDSDSELHSEDSDFKVSSSSSSEEPSTAASESESSQFSGSDSDDVMWGASSKKNNKKKKPVKKITHQDKIDAIITGKGLKDKNNKSIRTIPPPKDAVERACSMKEELLEQIEQLGERLPPNTLDQLIDELGGPENVAEMTGRKGRVVQTDAGIQYESRSEIDIPLETLNLTEKQRFMDGEKEVAIISEAASSGISLQSDRRVKNQRRRVHITLELPWSADRAIQQFGRTHRSNQVNAPEYLFLISDLAGERRFASIVAKRLESLGALTHGDRRATETRDLSRFNIDNKYGRSALESTMRAIMGYTPPVVPPPKDYRGNFFQDIADALVGVGLIINSESSPGVLALDKDFNNISKFLNRILGMPVELQNRLFKYFTDTLEAIVSEAKKAGRFDLGILDLGSAGNVKRVKYYTFLRKHSTGVAKTQLHIVHVERGLSWTDAMAKYSELSGPKEGFYLSHQIRNGKATAILAVAFDKEKLRKSTDASSKKDSYTIYRPNTGFQLRQETLSELEKKYRKVEAADAEKHWKEQFDTSENTCSHAYWRGNCKNVTLGLDCEVGLRRRTYNILAGSVLSVWSRVENVLAAKTGHGSKLQVVRLKTADGIKLVGTLIPNSCVEPLREALAADAEESSEETIAN</sequence>
<dbReference type="GO" id="GO:0042393">
    <property type="term" value="F:histone binding"/>
    <property type="evidence" value="ECO:0007669"/>
    <property type="project" value="TreeGrafter"/>
</dbReference>
<dbReference type="FunFam" id="3.40.50.300:FF:000282">
    <property type="entry name" value="Strawberry notch homolog 1 (Drosophila)"/>
    <property type="match status" value="1"/>
</dbReference>
<dbReference type="PANTHER" id="PTHR12706">
    <property type="entry name" value="STRAWBERRY NOTCH-RELATED"/>
    <property type="match status" value="1"/>
</dbReference>
<feature type="compositionally biased region" description="Low complexity" evidence="5">
    <location>
        <begin position="685"/>
        <end position="710"/>
    </location>
</feature>